<reference evidence="14 15" key="1">
    <citation type="submission" date="2016-10" db="EMBL/GenBank/DDBJ databases">
        <authorList>
            <person name="de Groot N.N."/>
        </authorList>
    </citation>
    <scope>NUCLEOTIDE SEQUENCE [LARGE SCALE GENOMIC DNA]</scope>
    <source>
        <strain evidence="14 15">DSM 15269</strain>
    </source>
</reference>
<evidence type="ECO:0000256" key="2">
    <source>
        <dbReference type="ARBA" id="ARBA00004870"/>
    </source>
</evidence>
<dbReference type="GO" id="GO:0009029">
    <property type="term" value="F:lipid-A 4'-kinase activity"/>
    <property type="evidence" value="ECO:0007669"/>
    <property type="project" value="UniProtKB-UniRule"/>
</dbReference>
<dbReference type="STRING" id="206665.SAMN04488516_10479"/>
<keyword evidence="8 13" id="KW-0547">Nucleotide-binding</keyword>
<evidence type="ECO:0000256" key="12">
    <source>
        <dbReference type="ARBA" id="ARBA00029757"/>
    </source>
</evidence>
<keyword evidence="6 13" id="KW-0441">Lipid A biosynthesis</keyword>
<comment type="function">
    <text evidence="1 13">Transfers the gamma-phosphate of ATP to the 4'-position of a tetraacyldisaccharide 1-phosphate intermediate (termed DS-1-P) to form tetraacyldisaccharide 1,4'-bis-phosphate (lipid IVA).</text>
</comment>
<dbReference type="EC" id="2.7.1.130" evidence="3 13"/>
<evidence type="ECO:0000256" key="9">
    <source>
        <dbReference type="ARBA" id="ARBA00022777"/>
    </source>
</evidence>
<evidence type="ECO:0000256" key="6">
    <source>
        <dbReference type="ARBA" id="ARBA00022556"/>
    </source>
</evidence>
<accession>A0A1H0D965</accession>
<organism evidence="14 15">
    <name type="scientific">Desulfonauticus submarinus</name>
    <dbReference type="NCBI Taxonomy" id="206665"/>
    <lineage>
        <taxon>Bacteria</taxon>
        <taxon>Pseudomonadati</taxon>
        <taxon>Thermodesulfobacteriota</taxon>
        <taxon>Desulfovibrionia</taxon>
        <taxon>Desulfovibrionales</taxon>
        <taxon>Desulfonauticaceae</taxon>
        <taxon>Desulfonauticus</taxon>
    </lineage>
</organism>
<dbReference type="SUPFAM" id="SSF52540">
    <property type="entry name" value="P-loop containing nucleoside triphosphate hydrolases"/>
    <property type="match status" value="1"/>
</dbReference>
<keyword evidence="9 13" id="KW-0418">Kinase</keyword>
<dbReference type="Pfam" id="PF02606">
    <property type="entry name" value="LpxK"/>
    <property type="match status" value="1"/>
</dbReference>
<dbReference type="PANTHER" id="PTHR42724">
    <property type="entry name" value="TETRAACYLDISACCHARIDE 4'-KINASE"/>
    <property type="match status" value="1"/>
</dbReference>
<keyword evidence="5 13" id="KW-0444">Lipid biosynthesis</keyword>
<evidence type="ECO:0000256" key="7">
    <source>
        <dbReference type="ARBA" id="ARBA00022679"/>
    </source>
</evidence>
<evidence type="ECO:0000256" key="10">
    <source>
        <dbReference type="ARBA" id="ARBA00022840"/>
    </source>
</evidence>
<dbReference type="GO" id="GO:0009244">
    <property type="term" value="P:lipopolysaccharide core region biosynthetic process"/>
    <property type="evidence" value="ECO:0007669"/>
    <property type="project" value="TreeGrafter"/>
</dbReference>
<comment type="pathway">
    <text evidence="2 13">Glycolipid biosynthesis; lipid IV(A) biosynthesis; lipid IV(A) from (3R)-3-hydroxytetradecanoyl-[acyl-carrier-protein] and UDP-N-acetyl-alpha-D-glucosamine: step 6/6.</text>
</comment>
<dbReference type="OrthoDB" id="9766423at2"/>
<dbReference type="NCBIfam" id="TIGR00682">
    <property type="entry name" value="lpxK"/>
    <property type="match status" value="1"/>
</dbReference>
<gene>
    <name evidence="13" type="primary">lpxK</name>
    <name evidence="14" type="ORF">SAMN04488516_10479</name>
</gene>
<proteinExistence type="inferred from homology"/>
<feature type="binding site" evidence="13">
    <location>
        <begin position="47"/>
        <end position="54"/>
    </location>
    <ligand>
        <name>ATP</name>
        <dbReference type="ChEBI" id="CHEBI:30616"/>
    </ligand>
</feature>
<dbReference type="AlphaFoldDB" id="A0A1H0D965"/>
<keyword evidence="11 13" id="KW-0443">Lipid metabolism</keyword>
<dbReference type="HAMAP" id="MF_00409">
    <property type="entry name" value="LpxK"/>
    <property type="match status" value="1"/>
</dbReference>
<evidence type="ECO:0000256" key="8">
    <source>
        <dbReference type="ARBA" id="ARBA00022741"/>
    </source>
</evidence>
<dbReference type="PANTHER" id="PTHR42724:SF1">
    <property type="entry name" value="TETRAACYLDISACCHARIDE 4'-KINASE, MITOCHONDRIAL-RELATED"/>
    <property type="match status" value="1"/>
</dbReference>
<evidence type="ECO:0000256" key="4">
    <source>
        <dbReference type="ARBA" id="ARBA00016436"/>
    </source>
</evidence>
<evidence type="ECO:0000256" key="5">
    <source>
        <dbReference type="ARBA" id="ARBA00022516"/>
    </source>
</evidence>
<dbReference type="GO" id="GO:0005886">
    <property type="term" value="C:plasma membrane"/>
    <property type="evidence" value="ECO:0007669"/>
    <property type="project" value="TreeGrafter"/>
</dbReference>
<sequence length="347" mass="39998">MDNHLKWLKLLKPCGELYALLGKLREYVLKRKQTAFPIPVLSIGNISMGGTGKTPFCLYLANSLQLKTVILTRGYKAKPPYYPFKVPKNASPLICGDEPLLLAKHSPAKVIIDSNRLRAAQYALKQLKPDLFILDDGFGQIKIKKDLDIVIFSPKDFYYWNQVIPSGMWREGKNALYRADLFLINLQGQDKNTLLPLIEKKLAPFKKNFLFFDYKPSFLQSSLTHKKTRTLQKYILITSLANPQKITLALSKFLGTGPKKHFKFSDHYNFTSKDLKRIVNTARGHNASLVCTQKEIDKIKAIDPKQEFWVLHSKISFSTEKEKHIFWKIIGEKLNEKNKTSRYFKDI</sequence>
<keyword evidence="7 13" id="KW-0808">Transferase</keyword>
<keyword evidence="10 13" id="KW-0067">ATP-binding</keyword>
<comment type="catalytic activity">
    <reaction evidence="13">
        <text>a lipid A disaccharide + ATP = a lipid IVA + ADP + H(+)</text>
        <dbReference type="Rhea" id="RHEA:67840"/>
        <dbReference type="ChEBI" id="CHEBI:15378"/>
        <dbReference type="ChEBI" id="CHEBI:30616"/>
        <dbReference type="ChEBI" id="CHEBI:176343"/>
        <dbReference type="ChEBI" id="CHEBI:176425"/>
        <dbReference type="ChEBI" id="CHEBI:456216"/>
        <dbReference type="EC" id="2.7.1.130"/>
    </reaction>
</comment>
<comment type="similarity">
    <text evidence="13">Belongs to the LpxK family.</text>
</comment>
<dbReference type="EMBL" id="FNIN01000004">
    <property type="protein sequence ID" value="SDN66655.1"/>
    <property type="molecule type" value="Genomic_DNA"/>
</dbReference>
<dbReference type="InterPro" id="IPR003758">
    <property type="entry name" value="LpxK"/>
</dbReference>
<dbReference type="InterPro" id="IPR027417">
    <property type="entry name" value="P-loop_NTPase"/>
</dbReference>
<dbReference type="UniPathway" id="UPA00359">
    <property type="reaction ID" value="UER00482"/>
</dbReference>
<dbReference type="GO" id="GO:0009245">
    <property type="term" value="P:lipid A biosynthetic process"/>
    <property type="evidence" value="ECO:0007669"/>
    <property type="project" value="UniProtKB-UniRule"/>
</dbReference>
<dbReference type="Proteomes" id="UP000199602">
    <property type="component" value="Unassembled WGS sequence"/>
</dbReference>
<protein>
    <recommendedName>
        <fullName evidence="4 13">Tetraacyldisaccharide 4'-kinase</fullName>
        <ecNumber evidence="3 13">2.7.1.130</ecNumber>
    </recommendedName>
    <alternativeName>
        <fullName evidence="12 13">Lipid A 4'-kinase</fullName>
    </alternativeName>
</protein>
<evidence type="ECO:0000256" key="13">
    <source>
        <dbReference type="HAMAP-Rule" id="MF_00409"/>
    </source>
</evidence>
<dbReference type="GO" id="GO:0005524">
    <property type="term" value="F:ATP binding"/>
    <property type="evidence" value="ECO:0007669"/>
    <property type="project" value="UniProtKB-UniRule"/>
</dbReference>
<evidence type="ECO:0000313" key="14">
    <source>
        <dbReference type="EMBL" id="SDN66655.1"/>
    </source>
</evidence>
<evidence type="ECO:0000256" key="11">
    <source>
        <dbReference type="ARBA" id="ARBA00023098"/>
    </source>
</evidence>
<keyword evidence="15" id="KW-1185">Reference proteome</keyword>
<evidence type="ECO:0000256" key="3">
    <source>
        <dbReference type="ARBA" id="ARBA00012071"/>
    </source>
</evidence>
<name>A0A1H0D965_9BACT</name>
<evidence type="ECO:0000313" key="15">
    <source>
        <dbReference type="Proteomes" id="UP000199602"/>
    </source>
</evidence>
<evidence type="ECO:0000256" key="1">
    <source>
        <dbReference type="ARBA" id="ARBA00002274"/>
    </source>
</evidence>
<dbReference type="RefSeq" id="WP_092064808.1">
    <property type="nucleotide sequence ID" value="NZ_FNIN01000004.1"/>
</dbReference>